<dbReference type="Proteomes" id="UP000075321">
    <property type="component" value="Unassembled WGS sequence"/>
</dbReference>
<reference evidence="1 2" key="1">
    <citation type="submission" date="2016-02" db="EMBL/GenBank/DDBJ databases">
        <title>Genome sequence of Halalkalicoccus paucihalophilus DSM 24557.</title>
        <authorList>
            <person name="Poehlein A."/>
            <person name="Daniel R."/>
        </authorList>
    </citation>
    <scope>NUCLEOTIDE SEQUENCE [LARGE SCALE GENOMIC DNA]</scope>
    <source>
        <strain evidence="1 2">DSM 24557</strain>
    </source>
</reference>
<comment type="caution">
    <text evidence="1">The sequence shown here is derived from an EMBL/GenBank/DDBJ whole genome shotgun (WGS) entry which is preliminary data.</text>
</comment>
<sequence length="255" mass="27672">MIHESELSPPAVTALDIATRTGASAWLETDGYRRGIELAATHPDVDPVSIVSMVTLPETDGRDEPDGITPAAMLAEIQRAARRGWMDLPYESPAFQGLNKLVAWALSAGGVDADYTPVFEVGHGTDYERLDRAFERLGCDYEVIEGTASTCRVRPREAATTLGRVLVTLGVPAGEPNPLTTLPAYLAECPESLRRAFAYTYLNNRRSSADPPAPERNSPAFRRALAAFLTRTIDAPATVVDGRVVLFEEAEGRRS</sequence>
<dbReference type="EMBL" id="LTAZ01000005">
    <property type="protein sequence ID" value="KYH25605.1"/>
    <property type="molecule type" value="Genomic_DNA"/>
</dbReference>
<dbReference type="AlphaFoldDB" id="A0A151AD55"/>
<keyword evidence="2" id="KW-1185">Reference proteome</keyword>
<dbReference type="RefSeq" id="WP_245634080.1">
    <property type="nucleotide sequence ID" value="NZ_LTAZ01000005.1"/>
</dbReference>
<name>A0A151AD55_9EURY</name>
<organism evidence="1 2">
    <name type="scientific">Halalkalicoccus paucihalophilus</name>
    <dbReference type="NCBI Taxonomy" id="1008153"/>
    <lineage>
        <taxon>Archaea</taxon>
        <taxon>Methanobacteriati</taxon>
        <taxon>Methanobacteriota</taxon>
        <taxon>Stenosarchaea group</taxon>
        <taxon>Halobacteria</taxon>
        <taxon>Halobacteriales</taxon>
        <taxon>Halococcaceae</taxon>
        <taxon>Halalkalicoccus</taxon>
    </lineage>
</organism>
<accession>A0A151AD55</accession>
<evidence type="ECO:0000313" key="2">
    <source>
        <dbReference type="Proteomes" id="UP000075321"/>
    </source>
</evidence>
<protein>
    <submittedName>
        <fullName evidence="1">Uncharacterized protein</fullName>
    </submittedName>
</protein>
<dbReference type="PATRIC" id="fig|1008153.3.peg.2322"/>
<proteinExistence type="predicted"/>
<gene>
    <name evidence="1" type="ORF">HAPAU_22800</name>
</gene>
<evidence type="ECO:0000313" key="1">
    <source>
        <dbReference type="EMBL" id="KYH25605.1"/>
    </source>
</evidence>